<evidence type="ECO:0000313" key="2">
    <source>
        <dbReference type="Proteomes" id="UP000249725"/>
    </source>
</evidence>
<dbReference type="PANTHER" id="PTHR39327">
    <property type="match status" value="1"/>
</dbReference>
<dbReference type="InterPro" id="IPR010319">
    <property type="entry name" value="Transglutaminase-like_Cys_pept"/>
</dbReference>
<evidence type="ECO:0008006" key="3">
    <source>
        <dbReference type="Google" id="ProtNLM"/>
    </source>
</evidence>
<gene>
    <name evidence="1" type="ORF">DJ018_10620</name>
</gene>
<keyword evidence="2" id="KW-1185">Reference proteome</keyword>
<dbReference type="OrthoDB" id="7206808at2"/>
<dbReference type="AlphaFoldDB" id="A0A328AIH3"/>
<dbReference type="RefSeq" id="WP_111514933.1">
    <property type="nucleotide sequence ID" value="NZ_QFYR01000002.1"/>
</dbReference>
<dbReference type="Gene3D" id="3.10.620.30">
    <property type="match status" value="1"/>
</dbReference>
<comment type="caution">
    <text evidence="1">The sequence shown here is derived from an EMBL/GenBank/DDBJ whole genome shotgun (WGS) entry which is preliminary data.</text>
</comment>
<dbReference type="Proteomes" id="UP000249725">
    <property type="component" value="Unassembled WGS sequence"/>
</dbReference>
<accession>A0A328AIH3</accession>
<evidence type="ECO:0000313" key="1">
    <source>
        <dbReference type="EMBL" id="RAK52648.1"/>
    </source>
</evidence>
<organism evidence="1 2">
    <name type="scientific">Phenylobacterium deserti</name>
    <dbReference type="NCBI Taxonomy" id="1914756"/>
    <lineage>
        <taxon>Bacteria</taxon>
        <taxon>Pseudomonadati</taxon>
        <taxon>Pseudomonadota</taxon>
        <taxon>Alphaproteobacteria</taxon>
        <taxon>Caulobacterales</taxon>
        <taxon>Caulobacteraceae</taxon>
        <taxon>Phenylobacterium</taxon>
    </lineage>
</organism>
<sequence>MAQVHRPHQRLALDLETQANAAPSQGDNLNDSDAYVRLTTSLEASLRGTGGHSPQQIEVCGGVVFQHAMLRVIPLAAGLCLTGLPALAAPPSPPAALELGPSVKPPRGYVQFCRREPTRCGGRQAQSVALPRVPSLDLQPSAVGPSAGTLNSVSGEPALSSEQVAERLQVDAQPADGPLRMSLALWTLLKTVNSQTNAAIQSAEDRQTHGVADFWDTPLESGRTVGDCEDYALEKRRALKAAGVPPHALDIAIGVTPWGETHAVLLVRTSQGDYVLDNLTDWVRRWDLTGYEWRLRQVGGDEGRWRRVRAAPRARSAAALQLTAAVSDRVVEDMLNAM</sequence>
<proteinExistence type="predicted"/>
<dbReference type="Pfam" id="PF06035">
    <property type="entry name" value="Peptidase_C93"/>
    <property type="match status" value="1"/>
</dbReference>
<name>A0A328AIH3_9CAUL</name>
<dbReference type="PANTHER" id="PTHR39327:SF1">
    <property type="entry name" value="BLR5470 PROTEIN"/>
    <property type="match status" value="1"/>
</dbReference>
<protein>
    <recommendedName>
        <fullName evidence="3">Transglutaminase</fullName>
    </recommendedName>
</protein>
<dbReference type="EMBL" id="QFYR01000002">
    <property type="protein sequence ID" value="RAK52648.1"/>
    <property type="molecule type" value="Genomic_DNA"/>
</dbReference>
<reference evidence="2" key="1">
    <citation type="submission" date="2018-05" db="EMBL/GenBank/DDBJ databases">
        <authorList>
            <person name="Li X."/>
        </authorList>
    </citation>
    <scope>NUCLEOTIDE SEQUENCE [LARGE SCALE GENOMIC DNA]</scope>
    <source>
        <strain evidence="2">YIM 73061</strain>
    </source>
</reference>